<evidence type="ECO:0000313" key="7">
    <source>
        <dbReference type="EMBL" id="KAF2223256.1"/>
    </source>
</evidence>
<keyword evidence="8" id="KW-1185">Reference proteome</keyword>
<dbReference type="Gene3D" id="2.102.10.10">
    <property type="entry name" value="Rieske [2Fe-2S] iron-sulphur domain"/>
    <property type="match status" value="1"/>
</dbReference>
<dbReference type="CDD" id="cd03477">
    <property type="entry name" value="Rieske_YhfW_C"/>
    <property type="match status" value="1"/>
</dbReference>
<reference evidence="8" key="1">
    <citation type="journal article" date="2020" name="Stud. Mycol.">
        <title>101 Dothideomycetes genomes: A test case for predicting lifestyles and emergence of pathogens.</title>
        <authorList>
            <person name="Haridas S."/>
            <person name="Albert R."/>
            <person name="Binder M."/>
            <person name="Bloem J."/>
            <person name="LaButti K."/>
            <person name="Salamov A."/>
            <person name="Andreopoulos B."/>
            <person name="Baker S."/>
            <person name="Barry K."/>
            <person name="Bills G."/>
            <person name="Bluhm B."/>
            <person name="Cannon C."/>
            <person name="Castanera R."/>
            <person name="Culley D."/>
            <person name="Daum C."/>
            <person name="Ezra D."/>
            <person name="Gonzalez J."/>
            <person name="Henrissat B."/>
            <person name="Kuo A."/>
            <person name="Liang C."/>
            <person name="Lipzen A."/>
            <person name="Lutzoni F."/>
            <person name="Magnuson J."/>
            <person name="Mondo S."/>
            <person name="Nolan M."/>
            <person name="Ohm R."/>
            <person name="Pangilinan J."/>
            <person name="Park H.-J."/>
            <person name="Ramirez L."/>
            <person name="Alfaro M."/>
            <person name="Sun H."/>
            <person name="Tritt A."/>
            <person name="Yoshinaga Y."/>
            <person name="Zwiers L.-H."/>
            <person name="Turgeon B."/>
            <person name="Goodwin S."/>
            <person name="Spatafora J."/>
            <person name="Crous P."/>
            <person name="Grigoriev I."/>
        </authorList>
    </citation>
    <scope>NUCLEOTIDE SEQUENCE [LARGE SCALE GENOMIC DNA]</scope>
    <source>
        <strain evidence="8">CECT 20119</strain>
    </source>
</reference>
<dbReference type="PROSITE" id="PS51296">
    <property type="entry name" value="RIESKE"/>
    <property type="match status" value="1"/>
</dbReference>
<evidence type="ECO:0000313" key="8">
    <source>
        <dbReference type="Proteomes" id="UP000799538"/>
    </source>
</evidence>
<evidence type="ECO:0000256" key="2">
    <source>
        <dbReference type="ARBA" id="ARBA00022723"/>
    </source>
</evidence>
<evidence type="ECO:0000256" key="1">
    <source>
        <dbReference type="ARBA" id="ARBA00022714"/>
    </source>
</evidence>
<protein>
    <submittedName>
        <fullName evidence="7">Rieske [2Fe-2S] iron-sulfur domain-containing protein</fullName>
    </submittedName>
</protein>
<dbReference type="InterPro" id="IPR017941">
    <property type="entry name" value="Rieske_2Fe-2S"/>
</dbReference>
<dbReference type="Pfam" id="PF00355">
    <property type="entry name" value="Rieske"/>
    <property type="match status" value="1"/>
</dbReference>
<evidence type="ECO:0000256" key="5">
    <source>
        <dbReference type="SAM" id="MobiDB-lite"/>
    </source>
</evidence>
<dbReference type="GO" id="GO:0051537">
    <property type="term" value="F:2 iron, 2 sulfur cluster binding"/>
    <property type="evidence" value="ECO:0007669"/>
    <property type="project" value="UniProtKB-KW"/>
</dbReference>
<organism evidence="7 8">
    <name type="scientific">Elsinoe ampelina</name>
    <dbReference type="NCBI Taxonomy" id="302913"/>
    <lineage>
        <taxon>Eukaryota</taxon>
        <taxon>Fungi</taxon>
        <taxon>Dikarya</taxon>
        <taxon>Ascomycota</taxon>
        <taxon>Pezizomycotina</taxon>
        <taxon>Dothideomycetes</taxon>
        <taxon>Dothideomycetidae</taxon>
        <taxon>Myriangiales</taxon>
        <taxon>Elsinoaceae</taxon>
        <taxon>Elsinoe</taxon>
    </lineage>
</organism>
<keyword evidence="2" id="KW-0479">Metal-binding</keyword>
<dbReference type="AlphaFoldDB" id="A0A6A6GC03"/>
<feature type="region of interest" description="Disordered" evidence="5">
    <location>
        <begin position="1"/>
        <end position="25"/>
    </location>
</feature>
<feature type="domain" description="Rieske" evidence="6">
    <location>
        <begin position="6"/>
        <end position="90"/>
    </location>
</feature>
<accession>A0A6A6GC03</accession>
<dbReference type="GO" id="GO:0008942">
    <property type="term" value="F:nitrite reductase [NAD(P)H] activity"/>
    <property type="evidence" value="ECO:0007669"/>
    <property type="project" value="InterPro"/>
</dbReference>
<keyword evidence="3" id="KW-0408">Iron</keyword>
<dbReference type="InterPro" id="IPR017881">
    <property type="entry name" value="NirD"/>
</dbReference>
<dbReference type="InterPro" id="IPR038010">
    <property type="entry name" value="YhfW_C"/>
</dbReference>
<proteinExistence type="predicted"/>
<dbReference type="PANTHER" id="PTHR40562">
    <property type="match status" value="1"/>
</dbReference>
<name>A0A6A6GC03_9PEZI</name>
<sequence>MQFKRWAQTDINDIEDPGRGEGGVLNKMGKKPLAVYKDEDGQVRTLRAICPHMMGVVCWNHAGKSWDCPVHGSRFSTDGVCVTGPAKSNLNPECHISRRTQEVAAGG</sequence>
<evidence type="ECO:0000259" key="6">
    <source>
        <dbReference type="PROSITE" id="PS51296"/>
    </source>
</evidence>
<dbReference type="InterPro" id="IPR036922">
    <property type="entry name" value="Rieske_2Fe-2S_sf"/>
</dbReference>
<dbReference type="SUPFAM" id="SSF50022">
    <property type="entry name" value="ISP domain"/>
    <property type="match status" value="1"/>
</dbReference>
<keyword evidence="4" id="KW-0411">Iron-sulfur</keyword>
<keyword evidence="1" id="KW-0001">2Fe-2S</keyword>
<dbReference type="OrthoDB" id="429143at2759"/>
<evidence type="ECO:0000256" key="3">
    <source>
        <dbReference type="ARBA" id="ARBA00023004"/>
    </source>
</evidence>
<dbReference type="Proteomes" id="UP000799538">
    <property type="component" value="Unassembled WGS sequence"/>
</dbReference>
<dbReference type="PANTHER" id="PTHR40562:SF1">
    <property type="entry name" value="NITRITE REDUCTASE (NADH) SMALL SUBUNIT"/>
    <property type="match status" value="1"/>
</dbReference>
<dbReference type="EMBL" id="ML992507">
    <property type="protein sequence ID" value="KAF2223256.1"/>
    <property type="molecule type" value="Genomic_DNA"/>
</dbReference>
<dbReference type="GO" id="GO:0046872">
    <property type="term" value="F:metal ion binding"/>
    <property type="evidence" value="ECO:0007669"/>
    <property type="project" value="UniProtKB-KW"/>
</dbReference>
<gene>
    <name evidence="7" type="ORF">BDZ85DRAFT_250164</name>
</gene>
<evidence type="ECO:0000256" key="4">
    <source>
        <dbReference type="ARBA" id="ARBA00023014"/>
    </source>
</evidence>